<evidence type="ECO:0000313" key="8">
    <source>
        <dbReference type="EMBL" id="PWN93553.1"/>
    </source>
</evidence>
<evidence type="ECO:0000256" key="5">
    <source>
        <dbReference type="ARBA" id="ARBA00049660"/>
    </source>
</evidence>
<feature type="compositionally biased region" description="Basic and acidic residues" evidence="6">
    <location>
        <begin position="291"/>
        <end position="308"/>
    </location>
</feature>
<reference evidence="8 9" key="1">
    <citation type="journal article" date="2018" name="Mol. Biol. Evol.">
        <title>Broad Genomic Sampling Reveals a Smut Pathogenic Ancestry of the Fungal Clade Ustilaginomycotina.</title>
        <authorList>
            <person name="Kijpornyongpan T."/>
            <person name="Mondo S.J."/>
            <person name="Barry K."/>
            <person name="Sandor L."/>
            <person name="Lee J."/>
            <person name="Lipzen A."/>
            <person name="Pangilinan J."/>
            <person name="LaButti K."/>
            <person name="Hainaut M."/>
            <person name="Henrissat B."/>
            <person name="Grigoriev I.V."/>
            <person name="Spatafora J.W."/>
            <person name="Aime M.C."/>
        </authorList>
    </citation>
    <scope>NUCLEOTIDE SEQUENCE [LARGE SCALE GENOMIC DNA]</scope>
    <source>
        <strain evidence="8 9">MCA 4198</strain>
    </source>
</reference>
<dbReference type="PANTHER" id="PTHR30520:SF6">
    <property type="entry name" value="FORMATE_NITRATE FAMILY TRANSPORTER (EUROFUNG)"/>
    <property type="match status" value="1"/>
</dbReference>
<evidence type="ECO:0000256" key="4">
    <source>
        <dbReference type="ARBA" id="ARBA00023136"/>
    </source>
</evidence>
<comment type="similarity">
    <text evidence="5">Belongs to the FNT transporter (TC 1.A.16) family.</text>
</comment>
<comment type="subcellular location">
    <subcellularLocation>
        <location evidence="1">Membrane</location>
        <topology evidence="1">Multi-pass membrane protein</topology>
    </subcellularLocation>
</comment>
<proteinExistence type="inferred from homology"/>
<keyword evidence="3 7" id="KW-1133">Transmembrane helix</keyword>
<feature type="transmembrane region" description="Helical" evidence="7">
    <location>
        <begin position="32"/>
        <end position="52"/>
    </location>
</feature>
<dbReference type="InterPro" id="IPR023271">
    <property type="entry name" value="Aquaporin-like"/>
</dbReference>
<feature type="region of interest" description="Disordered" evidence="6">
    <location>
        <begin position="274"/>
        <end position="308"/>
    </location>
</feature>
<dbReference type="EMBL" id="KZ819634">
    <property type="protein sequence ID" value="PWN93553.1"/>
    <property type="molecule type" value="Genomic_DNA"/>
</dbReference>
<keyword evidence="9" id="KW-1185">Reference proteome</keyword>
<dbReference type="Gene3D" id="1.20.1080.10">
    <property type="entry name" value="Glycerol uptake facilitator protein"/>
    <property type="match status" value="1"/>
</dbReference>
<dbReference type="Proteomes" id="UP000245768">
    <property type="component" value="Unassembled WGS sequence"/>
</dbReference>
<dbReference type="Pfam" id="PF01226">
    <property type="entry name" value="Form_Nir_trans"/>
    <property type="match status" value="1"/>
</dbReference>
<evidence type="ECO:0000256" key="1">
    <source>
        <dbReference type="ARBA" id="ARBA00004141"/>
    </source>
</evidence>
<feature type="compositionally biased region" description="Polar residues" evidence="6">
    <location>
        <begin position="277"/>
        <end position="290"/>
    </location>
</feature>
<keyword evidence="4 7" id="KW-0472">Membrane</keyword>
<dbReference type="RefSeq" id="XP_025380751.1">
    <property type="nucleotide sequence ID" value="XM_025519470.1"/>
</dbReference>
<dbReference type="GO" id="GO:0015513">
    <property type="term" value="F:high-affinity secondary active nitrite transmembrane transporter activity"/>
    <property type="evidence" value="ECO:0007669"/>
    <property type="project" value="TreeGrafter"/>
</dbReference>
<feature type="transmembrane region" description="Helical" evidence="7">
    <location>
        <begin position="107"/>
        <end position="131"/>
    </location>
</feature>
<evidence type="ECO:0000313" key="9">
    <source>
        <dbReference type="Proteomes" id="UP000245768"/>
    </source>
</evidence>
<protein>
    <submittedName>
        <fullName evidence="8">Formate/nitrite transporter</fullName>
    </submittedName>
</protein>
<keyword evidence="2 7" id="KW-0812">Transmembrane</keyword>
<organism evidence="8 9">
    <name type="scientific">Acaromyces ingoldii</name>
    <dbReference type="NCBI Taxonomy" id="215250"/>
    <lineage>
        <taxon>Eukaryota</taxon>
        <taxon>Fungi</taxon>
        <taxon>Dikarya</taxon>
        <taxon>Basidiomycota</taxon>
        <taxon>Ustilaginomycotina</taxon>
        <taxon>Exobasidiomycetes</taxon>
        <taxon>Exobasidiales</taxon>
        <taxon>Cryptobasidiaceae</taxon>
        <taxon>Acaromyces</taxon>
    </lineage>
</organism>
<name>A0A316YZT9_9BASI</name>
<feature type="transmembrane region" description="Helical" evidence="7">
    <location>
        <begin position="162"/>
        <end position="182"/>
    </location>
</feature>
<dbReference type="OrthoDB" id="4829at2759"/>
<dbReference type="InterPro" id="IPR000292">
    <property type="entry name" value="For/NO2_transpt"/>
</dbReference>
<sequence length="308" mass="33305">MSSPQMITLEQATWAWIEAGAKKHKMDILSRYLKAFQAGYLLSFGGTLVQIMTANPWFTTNAPGLLKILQGLVFPLGLVMIVLFQADLVTGQMAIMIMSTMKRKVPLWAWFVDWTLVFIGNLSGALFYAGIVVHYGGIYTPAISKSAAMAADMKAEAAFHEIFLRGIGCNYAVVAAVFMASLAKDVVSKIFASYLPIFFFVAAGYDHVVANMFLLPEGLMTDMADFSVGRYIGTSIVASFLGNVVGAALLVVPLVYIHGRDEFDPNNLEVADVGAHGSSSPNGTVAGHQQKNAEWREDVERAAASKSG</sequence>
<dbReference type="GeneID" id="37041386"/>
<evidence type="ECO:0000256" key="6">
    <source>
        <dbReference type="SAM" id="MobiDB-lite"/>
    </source>
</evidence>
<evidence type="ECO:0000256" key="3">
    <source>
        <dbReference type="ARBA" id="ARBA00022989"/>
    </source>
</evidence>
<accession>A0A316YZT9</accession>
<gene>
    <name evidence="8" type="ORF">FA10DRAFT_247820</name>
</gene>
<feature type="transmembrane region" description="Helical" evidence="7">
    <location>
        <begin position="194"/>
        <end position="215"/>
    </location>
</feature>
<dbReference type="InParanoid" id="A0A316YZT9"/>
<dbReference type="GO" id="GO:0015707">
    <property type="term" value="P:nitrite transport"/>
    <property type="evidence" value="ECO:0007669"/>
    <property type="project" value="TreeGrafter"/>
</dbReference>
<dbReference type="PANTHER" id="PTHR30520">
    <property type="entry name" value="FORMATE TRANSPORTER-RELATED"/>
    <property type="match status" value="1"/>
</dbReference>
<evidence type="ECO:0000256" key="2">
    <source>
        <dbReference type="ARBA" id="ARBA00022692"/>
    </source>
</evidence>
<dbReference type="AlphaFoldDB" id="A0A316YZT9"/>
<dbReference type="STRING" id="215250.A0A316YZT9"/>
<feature type="transmembrane region" description="Helical" evidence="7">
    <location>
        <begin position="72"/>
        <end position="95"/>
    </location>
</feature>
<dbReference type="GO" id="GO:0005886">
    <property type="term" value="C:plasma membrane"/>
    <property type="evidence" value="ECO:0007669"/>
    <property type="project" value="TreeGrafter"/>
</dbReference>
<evidence type="ECO:0000256" key="7">
    <source>
        <dbReference type="SAM" id="Phobius"/>
    </source>
</evidence>
<feature type="transmembrane region" description="Helical" evidence="7">
    <location>
        <begin position="235"/>
        <end position="257"/>
    </location>
</feature>